<dbReference type="InterPro" id="IPR053174">
    <property type="entry name" value="LpxI"/>
</dbReference>
<proteinExistence type="predicted"/>
<dbReference type="Gene3D" id="3.40.50.20">
    <property type="match status" value="1"/>
</dbReference>
<evidence type="ECO:0000259" key="2">
    <source>
        <dbReference type="Pfam" id="PF17930"/>
    </source>
</evidence>
<sequence length="279" mass="28377">MTLGLVAGGGAVPLQVAAAARAAGRDVFAVVIEGWADPADYRHLPHLAIRLGAAGQAIEILRARGIRQLVMCGAAKRPSFLSIRPDAGLARLLLKIGRAAWQGDDGLLKAVVRVLEEEGFEILPAQAILRDILAEAGRLGAVAPAAMALEDIRRGIAVVQALGAVDVGQGAVVQQGLVLGVEAIEGTDALLARCAGLRREGPGGVLVKLVKPGQDRRLDLPTVGPATIAGAAAAGLAGIAIEAGGTILVDRAATIAAADAAGLFLLAIRPDEFLKETAP</sequence>
<protein>
    <recommendedName>
        <fullName evidence="5">UDP-2,3-diacylglucosamine pyrophosphatase</fullName>
    </recommendedName>
</protein>
<name>A0A1G6LZH7_9PROT</name>
<keyword evidence="4" id="KW-1185">Reference proteome</keyword>
<dbReference type="Gene3D" id="3.40.140.80">
    <property type="match status" value="1"/>
</dbReference>
<dbReference type="EMBL" id="FMZX01000001">
    <property type="protein sequence ID" value="SDC48698.1"/>
    <property type="molecule type" value="Genomic_DNA"/>
</dbReference>
<dbReference type="RefSeq" id="WP_090562159.1">
    <property type="nucleotide sequence ID" value="NZ_FMXZ01000003.1"/>
</dbReference>
<evidence type="ECO:0000313" key="4">
    <source>
        <dbReference type="Proteomes" id="UP000198925"/>
    </source>
</evidence>
<evidence type="ECO:0008006" key="5">
    <source>
        <dbReference type="Google" id="ProtNLM"/>
    </source>
</evidence>
<feature type="domain" description="LpxI C-terminal" evidence="1">
    <location>
        <begin position="136"/>
        <end position="265"/>
    </location>
</feature>
<accession>A0A1G6LZH7</accession>
<dbReference type="AlphaFoldDB" id="A0A1G6LZH7"/>
<evidence type="ECO:0000259" key="1">
    <source>
        <dbReference type="Pfam" id="PF06230"/>
    </source>
</evidence>
<dbReference type="InterPro" id="IPR010415">
    <property type="entry name" value="LpxI_C"/>
</dbReference>
<dbReference type="Pfam" id="PF06230">
    <property type="entry name" value="LpxI_C"/>
    <property type="match status" value="1"/>
</dbReference>
<dbReference type="OrthoDB" id="9789836at2"/>
<evidence type="ECO:0000313" key="3">
    <source>
        <dbReference type="EMBL" id="SDC48698.1"/>
    </source>
</evidence>
<dbReference type="InterPro" id="IPR041255">
    <property type="entry name" value="LpxI_N"/>
</dbReference>
<feature type="domain" description="LpxI N-terminal" evidence="2">
    <location>
        <begin position="3"/>
        <end position="131"/>
    </location>
</feature>
<dbReference type="PANTHER" id="PTHR39962:SF1">
    <property type="entry name" value="LPXI FAMILY PROTEIN"/>
    <property type="match status" value="1"/>
</dbReference>
<dbReference type="Pfam" id="PF17930">
    <property type="entry name" value="LpxI_N"/>
    <property type="match status" value="1"/>
</dbReference>
<dbReference type="Proteomes" id="UP000198925">
    <property type="component" value="Unassembled WGS sequence"/>
</dbReference>
<gene>
    <name evidence="3" type="ORF">SAMN04487779_10011057</name>
</gene>
<reference evidence="3 4" key="1">
    <citation type="submission" date="2016-10" db="EMBL/GenBank/DDBJ databases">
        <authorList>
            <person name="de Groot N.N."/>
        </authorList>
    </citation>
    <scope>NUCLEOTIDE SEQUENCE [LARGE SCALE GENOMIC DNA]</scope>
    <source>
        <strain evidence="3 4">CPCC 100156</strain>
    </source>
</reference>
<dbReference type="STRING" id="938405.SAMN02927895_01642"/>
<dbReference type="InterPro" id="IPR043167">
    <property type="entry name" value="LpxI_C_sf"/>
</dbReference>
<organism evidence="3 4">
    <name type="scientific">Belnapia rosea</name>
    <dbReference type="NCBI Taxonomy" id="938405"/>
    <lineage>
        <taxon>Bacteria</taxon>
        <taxon>Pseudomonadati</taxon>
        <taxon>Pseudomonadota</taxon>
        <taxon>Alphaproteobacteria</taxon>
        <taxon>Acetobacterales</taxon>
        <taxon>Roseomonadaceae</taxon>
        <taxon>Belnapia</taxon>
    </lineage>
</organism>
<dbReference type="PANTHER" id="PTHR39962">
    <property type="entry name" value="BLL4848 PROTEIN"/>
    <property type="match status" value="1"/>
</dbReference>